<dbReference type="InterPro" id="IPR016035">
    <property type="entry name" value="Acyl_Trfase/lysoPLipase"/>
</dbReference>
<keyword evidence="2" id="KW-0012">Acyltransferase</keyword>
<dbReference type="Gene3D" id="3.40.366.10">
    <property type="entry name" value="Malonyl-Coenzyme A Acyl Carrier Protein, domain 2"/>
    <property type="match status" value="1"/>
</dbReference>
<dbReference type="SMART" id="SM00827">
    <property type="entry name" value="PKS_AT"/>
    <property type="match status" value="1"/>
</dbReference>
<proteinExistence type="predicted"/>
<dbReference type="PANTHER" id="PTHR42681:SF6">
    <property type="entry name" value="BLL0263 PROTEIN"/>
    <property type="match status" value="1"/>
</dbReference>
<dbReference type="Gene3D" id="3.30.70.250">
    <property type="entry name" value="Malonyl-CoA ACP transacylase, ACP-binding"/>
    <property type="match status" value="1"/>
</dbReference>
<evidence type="ECO:0000313" key="2">
    <source>
        <dbReference type="EMBL" id="QID19567.1"/>
    </source>
</evidence>
<dbReference type="KEGG" id="azq:G3580_19250"/>
<gene>
    <name evidence="2" type="ORF">G3580_19250</name>
</gene>
<keyword evidence="3" id="KW-1185">Reference proteome</keyword>
<dbReference type="GO" id="GO:0006633">
    <property type="term" value="P:fatty acid biosynthetic process"/>
    <property type="evidence" value="ECO:0007669"/>
    <property type="project" value="TreeGrafter"/>
</dbReference>
<dbReference type="GO" id="GO:0004314">
    <property type="term" value="F:[acyl-carrier-protein] S-malonyltransferase activity"/>
    <property type="evidence" value="ECO:0007669"/>
    <property type="project" value="TreeGrafter"/>
</dbReference>
<dbReference type="PANTHER" id="PTHR42681">
    <property type="entry name" value="MALONYL-COA-ACYL CARRIER PROTEIN TRANSACYLASE, MITOCHONDRIAL"/>
    <property type="match status" value="1"/>
</dbReference>
<dbReference type="RefSeq" id="WP_173768305.1">
    <property type="nucleotide sequence ID" value="NZ_CP048836.1"/>
</dbReference>
<keyword evidence="2" id="KW-0808">Transferase</keyword>
<protein>
    <submittedName>
        <fullName evidence="2">Acyltransferase domain-containing protein</fullName>
    </submittedName>
</protein>
<name>A0A6C1B7V9_9RHOO</name>
<sequence length="314" mass="33389">MRLAILCSGQARQHCQMLDALLVAPDCAALCETASAVLGEPVDRWWHALDARTLFLNRNAQFAIALYQIAAWQRLSAQLPQAPAVVAGYSLGEVMAWHVAGALDAADTLALVRERARLMDTCLPPAPPGQGCMALWRGRTPPALHEARAAAMRRHGIVVAIHRPGGDWVLGGPPAAMDAFAADPAIAAADLKRLPVEVPSHTALLVGAVAPFRAALARAPLHSPSMPVIAGIDGRLQRQDSDALDSLPRQLAEPLHWDWCMETLASMAVDVAIELGPGNDLARQLETELPGSVARAVDEFADAADMGQWLAAHA</sequence>
<organism evidence="2 3">
    <name type="scientific">Nitrogeniibacter mangrovi</name>
    <dbReference type="NCBI Taxonomy" id="2016596"/>
    <lineage>
        <taxon>Bacteria</taxon>
        <taxon>Pseudomonadati</taxon>
        <taxon>Pseudomonadota</taxon>
        <taxon>Betaproteobacteria</taxon>
        <taxon>Rhodocyclales</taxon>
        <taxon>Zoogloeaceae</taxon>
        <taxon>Nitrogeniibacter</taxon>
    </lineage>
</organism>
<dbReference type="Pfam" id="PF00698">
    <property type="entry name" value="Acyl_transf_1"/>
    <property type="match status" value="1"/>
</dbReference>
<evidence type="ECO:0000313" key="3">
    <source>
        <dbReference type="Proteomes" id="UP000501991"/>
    </source>
</evidence>
<evidence type="ECO:0000259" key="1">
    <source>
        <dbReference type="SMART" id="SM00827"/>
    </source>
</evidence>
<reference evidence="2 3" key="1">
    <citation type="submission" date="2020-02" db="EMBL/GenBank/DDBJ databases">
        <title>Nitrogenibacter mangrovi gen. nov., sp. nov. isolated from mangrove sediment, a denitrifying betaproteobacterium.</title>
        <authorList>
            <person name="Liao H."/>
            <person name="Tian Y."/>
        </authorList>
    </citation>
    <scope>NUCLEOTIDE SEQUENCE [LARGE SCALE GENOMIC DNA]</scope>
    <source>
        <strain evidence="2 3">M9-3-2</strain>
    </source>
</reference>
<feature type="domain" description="Malonyl-CoA:ACP transacylase (MAT)" evidence="1">
    <location>
        <begin position="6"/>
        <end position="313"/>
    </location>
</feature>
<dbReference type="SUPFAM" id="SSF52151">
    <property type="entry name" value="FabD/lysophospholipase-like"/>
    <property type="match status" value="1"/>
</dbReference>
<dbReference type="InterPro" id="IPR001227">
    <property type="entry name" value="Ac_transferase_dom_sf"/>
</dbReference>
<dbReference type="AlphaFoldDB" id="A0A6C1B7V9"/>
<dbReference type="EMBL" id="CP048836">
    <property type="protein sequence ID" value="QID19567.1"/>
    <property type="molecule type" value="Genomic_DNA"/>
</dbReference>
<dbReference type="Proteomes" id="UP000501991">
    <property type="component" value="Chromosome"/>
</dbReference>
<dbReference type="GO" id="GO:0005829">
    <property type="term" value="C:cytosol"/>
    <property type="evidence" value="ECO:0007669"/>
    <property type="project" value="TreeGrafter"/>
</dbReference>
<dbReference type="InterPro" id="IPR050858">
    <property type="entry name" value="Mal-CoA-ACP_Trans/PKS_FabD"/>
</dbReference>
<dbReference type="InterPro" id="IPR014043">
    <property type="entry name" value="Acyl_transferase_dom"/>
</dbReference>
<accession>A0A6C1B7V9</accession>